<reference evidence="3 4" key="1">
    <citation type="journal article" date="2023" name="Proc. Natl. Acad. Sci. U.S.A.">
        <title>A global phylogenomic analysis of the shiitake genus Lentinula.</title>
        <authorList>
            <person name="Sierra-Patev S."/>
            <person name="Min B."/>
            <person name="Naranjo-Ortiz M."/>
            <person name="Looney B."/>
            <person name="Konkel Z."/>
            <person name="Slot J.C."/>
            <person name="Sakamoto Y."/>
            <person name="Steenwyk J.L."/>
            <person name="Rokas A."/>
            <person name="Carro J."/>
            <person name="Camarero S."/>
            <person name="Ferreira P."/>
            <person name="Molpeceres G."/>
            <person name="Ruiz-Duenas F.J."/>
            <person name="Serrano A."/>
            <person name="Henrissat B."/>
            <person name="Drula E."/>
            <person name="Hughes K.W."/>
            <person name="Mata J.L."/>
            <person name="Ishikawa N.K."/>
            <person name="Vargas-Isla R."/>
            <person name="Ushijima S."/>
            <person name="Smith C.A."/>
            <person name="Donoghue J."/>
            <person name="Ahrendt S."/>
            <person name="Andreopoulos W."/>
            <person name="He G."/>
            <person name="LaButti K."/>
            <person name="Lipzen A."/>
            <person name="Ng V."/>
            <person name="Riley R."/>
            <person name="Sandor L."/>
            <person name="Barry K."/>
            <person name="Martinez A.T."/>
            <person name="Xiao Y."/>
            <person name="Gibbons J.G."/>
            <person name="Terashima K."/>
            <person name="Grigoriev I.V."/>
            <person name="Hibbett D."/>
        </authorList>
    </citation>
    <scope>NUCLEOTIDE SEQUENCE [LARGE SCALE GENOMIC DNA]</scope>
    <source>
        <strain evidence="3 4">TFB7810</strain>
    </source>
</reference>
<dbReference type="Proteomes" id="UP001142393">
    <property type="component" value="Unassembled WGS sequence"/>
</dbReference>
<evidence type="ECO:0008006" key="5">
    <source>
        <dbReference type="Google" id="ProtNLM"/>
    </source>
</evidence>
<protein>
    <recommendedName>
        <fullName evidence="5">Transmembrane protein</fullName>
    </recommendedName>
</protein>
<feature type="compositionally biased region" description="Low complexity" evidence="1">
    <location>
        <begin position="144"/>
        <end position="158"/>
    </location>
</feature>
<evidence type="ECO:0000256" key="1">
    <source>
        <dbReference type="SAM" id="MobiDB-lite"/>
    </source>
</evidence>
<proteinExistence type="predicted"/>
<feature type="compositionally biased region" description="Acidic residues" evidence="1">
    <location>
        <begin position="45"/>
        <end position="65"/>
    </location>
</feature>
<feature type="region of interest" description="Disordered" evidence="1">
    <location>
        <begin position="144"/>
        <end position="185"/>
    </location>
</feature>
<comment type="caution">
    <text evidence="3">The sequence shown here is derived from an EMBL/GenBank/DDBJ whole genome shotgun (WGS) entry which is preliminary data.</text>
</comment>
<name>A0A9W8TVG6_9AGAR</name>
<feature type="region of interest" description="Disordered" evidence="1">
    <location>
        <begin position="29"/>
        <end position="73"/>
    </location>
</feature>
<keyword evidence="4" id="KW-1185">Reference proteome</keyword>
<evidence type="ECO:0000313" key="3">
    <source>
        <dbReference type="EMBL" id="KAJ3741780.1"/>
    </source>
</evidence>
<gene>
    <name evidence="3" type="ORF">DFH05DRAFT_1502548</name>
</gene>
<keyword evidence="2" id="KW-0812">Transmembrane</keyword>
<feature type="compositionally biased region" description="Basic and acidic residues" evidence="1">
    <location>
        <begin position="32"/>
        <end position="41"/>
    </location>
</feature>
<evidence type="ECO:0000256" key="2">
    <source>
        <dbReference type="SAM" id="Phobius"/>
    </source>
</evidence>
<feature type="compositionally biased region" description="Basic residues" evidence="1">
    <location>
        <begin position="159"/>
        <end position="179"/>
    </location>
</feature>
<dbReference type="EMBL" id="JANVFU010000011">
    <property type="protein sequence ID" value="KAJ3741780.1"/>
    <property type="molecule type" value="Genomic_DNA"/>
</dbReference>
<feature type="transmembrane region" description="Helical" evidence="2">
    <location>
        <begin position="81"/>
        <end position="98"/>
    </location>
</feature>
<dbReference type="AlphaFoldDB" id="A0A9W8TVG6"/>
<sequence>MQWRYNGSFVPGNSSFIYLLHSFPSMTQIPQEKSRSEERQGLLESEVEGEGEDAQVEQEPAEEPAEDPRFHQPTPSPFKRILLLLFIGFLFWFAFVLGRARVLRSKKPQIIYANRYSTEHKYRPAASPIITETLSDGRLRIRGAGPTAIATPTPTPTKTKIKKRKTGKKLGKRAKKAKKFTGASK</sequence>
<organism evidence="3 4">
    <name type="scientific">Lentinula detonsa</name>
    <dbReference type="NCBI Taxonomy" id="2804962"/>
    <lineage>
        <taxon>Eukaryota</taxon>
        <taxon>Fungi</taxon>
        <taxon>Dikarya</taxon>
        <taxon>Basidiomycota</taxon>
        <taxon>Agaricomycotina</taxon>
        <taxon>Agaricomycetes</taxon>
        <taxon>Agaricomycetidae</taxon>
        <taxon>Agaricales</taxon>
        <taxon>Marasmiineae</taxon>
        <taxon>Omphalotaceae</taxon>
        <taxon>Lentinula</taxon>
    </lineage>
</organism>
<keyword evidence="2" id="KW-1133">Transmembrane helix</keyword>
<keyword evidence="2" id="KW-0472">Membrane</keyword>
<accession>A0A9W8TVG6</accession>
<evidence type="ECO:0000313" key="4">
    <source>
        <dbReference type="Proteomes" id="UP001142393"/>
    </source>
</evidence>